<keyword evidence="3" id="KW-1185">Reference proteome</keyword>
<dbReference type="Proteomes" id="UP000318578">
    <property type="component" value="Unassembled WGS sequence"/>
</dbReference>
<evidence type="ECO:0000313" key="2">
    <source>
        <dbReference type="EMBL" id="TVT17239.1"/>
    </source>
</evidence>
<protein>
    <submittedName>
        <fullName evidence="2">Beta-1,3-glucanase</fullName>
    </submittedName>
</protein>
<comment type="caution">
    <text evidence="2">The sequence shown here is derived from an EMBL/GenBank/DDBJ whole genome shotgun (WGS) entry which is preliminary data.</text>
</comment>
<accession>A0A557ZZ00</accession>
<keyword evidence="1" id="KW-0732">Signal</keyword>
<evidence type="ECO:0000256" key="1">
    <source>
        <dbReference type="SAM" id="SignalP"/>
    </source>
</evidence>
<dbReference type="EMBL" id="VJZA01000083">
    <property type="protein sequence ID" value="TVT17239.1"/>
    <property type="molecule type" value="Genomic_DNA"/>
</dbReference>
<gene>
    <name evidence="2" type="ORF">FNH06_32050</name>
</gene>
<feature type="non-terminal residue" evidence="2">
    <location>
        <position position="78"/>
    </location>
</feature>
<evidence type="ECO:0000313" key="3">
    <source>
        <dbReference type="Proteomes" id="UP000318578"/>
    </source>
</evidence>
<dbReference type="InterPro" id="IPR006311">
    <property type="entry name" value="TAT_signal"/>
</dbReference>
<organism evidence="2 3">
    <name type="scientific">Amycolatopsis acidiphila</name>
    <dbReference type="NCBI Taxonomy" id="715473"/>
    <lineage>
        <taxon>Bacteria</taxon>
        <taxon>Bacillati</taxon>
        <taxon>Actinomycetota</taxon>
        <taxon>Actinomycetes</taxon>
        <taxon>Pseudonocardiales</taxon>
        <taxon>Pseudonocardiaceae</taxon>
        <taxon>Amycolatopsis</taxon>
    </lineage>
</organism>
<sequence length="78" mass="8038">MFSRRAFLGLSAAALTAPAWPGFATAAAATPATFTLNLVDNSGSGTAYAYVTGTTSDNRLVLLAADGTPYYPPCLLYT</sequence>
<dbReference type="AlphaFoldDB" id="A0A557ZZ00"/>
<feature type="chain" id="PRO_5022122422" evidence="1">
    <location>
        <begin position="27"/>
        <end position="78"/>
    </location>
</feature>
<proteinExistence type="predicted"/>
<feature type="signal peptide" evidence="1">
    <location>
        <begin position="1"/>
        <end position="26"/>
    </location>
</feature>
<reference evidence="2 3" key="1">
    <citation type="submission" date="2019-07" db="EMBL/GenBank/DDBJ databases">
        <title>New species of Amycolatopsis and Streptomyces.</title>
        <authorList>
            <person name="Duangmal K."/>
            <person name="Teo W.F.A."/>
            <person name="Lipun K."/>
        </authorList>
    </citation>
    <scope>NUCLEOTIDE SEQUENCE [LARGE SCALE GENOMIC DNA]</scope>
    <source>
        <strain evidence="2 3">JCM 30562</strain>
    </source>
</reference>
<dbReference type="PROSITE" id="PS51318">
    <property type="entry name" value="TAT"/>
    <property type="match status" value="1"/>
</dbReference>
<name>A0A557ZZ00_9PSEU</name>